<feature type="domain" description="S1 motif" evidence="2">
    <location>
        <begin position="653"/>
        <end position="722"/>
    </location>
</feature>
<dbReference type="FunFam" id="1.10.150.310:FF:000001">
    <property type="entry name" value="RNA-binding transcriptional accessory protein"/>
    <property type="match status" value="1"/>
</dbReference>
<dbReference type="SUPFAM" id="SSF50249">
    <property type="entry name" value="Nucleic acid-binding proteins"/>
    <property type="match status" value="1"/>
</dbReference>
<evidence type="ECO:0000313" key="3">
    <source>
        <dbReference type="EMBL" id="WMS86224.1"/>
    </source>
</evidence>
<dbReference type="SMART" id="SM00732">
    <property type="entry name" value="YqgFc"/>
    <property type="match status" value="1"/>
</dbReference>
<dbReference type="InterPro" id="IPR018974">
    <property type="entry name" value="Tex-like_N"/>
</dbReference>
<dbReference type="PANTHER" id="PTHR10724">
    <property type="entry name" value="30S RIBOSOMAL PROTEIN S1"/>
    <property type="match status" value="1"/>
</dbReference>
<dbReference type="SUPFAM" id="SSF158832">
    <property type="entry name" value="Tex N-terminal region-like"/>
    <property type="match status" value="1"/>
</dbReference>
<dbReference type="Pfam" id="PF00575">
    <property type="entry name" value="S1"/>
    <property type="match status" value="1"/>
</dbReference>
<dbReference type="InterPro" id="IPR032639">
    <property type="entry name" value="Tex_YqgF"/>
</dbReference>
<dbReference type="Gene3D" id="3.30.420.140">
    <property type="entry name" value="YqgF/RNase H-like domain"/>
    <property type="match status" value="1"/>
</dbReference>
<dbReference type="GO" id="GO:0003729">
    <property type="term" value="F:mRNA binding"/>
    <property type="evidence" value="ECO:0007669"/>
    <property type="project" value="TreeGrafter"/>
</dbReference>
<dbReference type="Gene3D" id="1.10.3500.10">
    <property type="entry name" value="Tex N-terminal region-like"/>
    <property type="match status" value="1"/>
</dbReference>
<reference evidence="3 4" key="1">
    <citation type="submission" date="2023-08" db="EMBL/GenBank/DDBJ databases">
        <title>Pleionea litopenaei sp. nov., isolated from stomach of juvenile Litopenaeus vannamei.</title>
        <authorList>
            <person name="Rho A.M."/>
            <person name="Hwang C.Y."/>
        </authorList>
    </citation>
    <scope>NUCLEOTIDE SEQUENCE [LARGE SCALE GENOMIC DNA]</scope>
    <source>
        <strain evidence="3 4">HL-JVS1</strain>
    </source>
</reference>
<keyword evidence="4" id="KW-1185">Reference proteome</keyword>
<dbReference type="InterPro" id="IPR006641">
    <property type="entry name" value="YqgF/RNaseH-like_dom"/>
</dbReference>
<dbReference type="Gene3D" id="2.40.50.140">
    <property type="entry name" value="Nucleic acid-binding proteins"/>
    <property type="match status" value="1"/>
</dbReference>
<dbReference type="KEGG" id="plei:Q9312_13445"/>
<dbReference type="Pfam" id="PF17674">
    <property type="entry name" value="HHH_9"/>
    <property type="match status" value="1"/>
</dbReference>
<dbReference type="GO" id="GO:0006139">
    <property type="term" value="P:nucleobase-containing compound metabolic process"/>
    <property type="evidence" value="ECO:0007669"/>
    <property type="project" value="InterPro"/>
</dbReference>
<dbReference type="SUPFAM" id="SSF53098">
    <property type="entry name" value="Ribonuclease H-like"/>
    <property type="match status" value="1"/>
</dbReference>
<dbReference type="Pfam" id="PF16921">
    <property type="entry name" value="Tex_YqgF"/>
    <property type="match status" value="1"/>
</dbReference>
<dbReference type="InterPro" id="IPR050437">
    <property type="entry name" value="Ribos_protein_bS1-like"/>
</dbReference>
<dbReference type="InterPro" id="IPR012337">
    <property type="entry name" value="RNaseH-like_sf"/>
</dbReference>
<dbReference type="GO" id="GO:0003735">
    <property type="term" value="F:structural constituent of ribosome"/>
    <property type="evidence" value="ECO:0007669"/>
    <property type="project" value="TreeGrafter"/>
</dbReference>
<organism evidence="3 4">
    <name type="scientific">Pleionea litopenaei</name>
    <dbReference type="NCBI Taxonomy" id="3070815"/>
    <lineage>
        <taxon>Bacteria</taxon>
        <taxon>Pseudomonadati</taxon>
        <taxon>Pseudomonadota</taxon>
        <taxon>Gammaproteobacteria</taxon>
        <taxon>Oceanospirillales</taxon>
        <taxon>Pleioneaceae</taxon>
        <taxon>Pleionea</taxon>
    </lineage>
</organism>
<dbReference type="PANTHER" id="PTHR10724:SF10">
    <property type="entry name" value="S1 RNA-BINDING DOMAIN-CONTAINING PROTEIN 1"/>
    <property type="match status" value="1"/>
</dbReference>
<dbReference type="Pfam" id="PF12836">
    <property type="entry name" value="HHH_3"/>
    <property type="match status" value="1"/>
</dbReference>
<dbReference type="InterPro" id="IPR037027">
    <property type="entry name" value="YqgF/RNaseH-like_dom_sf"/>
</dbReference>
<dbReference type="InterPro" id="IPR023323">
    <property type="entry name" value="Tex-like_dom_sf"/>
</dbReference>
<dbReference type="Proteomes" id="UP001239782">
    <property type="component" value="Chromosome"/>
</dbReference>
<dbReference type="SUPFAM" id="SSF47781">
    <property type="entry name" value="RuvA domain 2-like"/>
    <property type="match status" value="2"/>
</dbReference>
<dbReference type="InterPro" id="IPR010994">
    <property type="entry name" value="RuvA_2-like"/>
</dbReference>
<sequence>MQQISTRIAEELAVSPRQVDAAVQLLDEGATVPFIARYRKEVTGGLDDTQLRRLDERLSYLRELEERRGVILKSIADQEKLTPELEQSIVQAETKTELEDLYLPYKPKRRTKAQIAREAGLQPLAELLLEDPQKDPETEAAGYLNSEHNIGDTKAALDGARQILMEQFAEDATLLGKLRDYLWENGYLKSTLVEGKAEEGRKFSDYFEYSEPLNKIPSHRALAVLRGRNEGVLGLQLVPNKELLEDEQASNPCQMMIAQAFNIENQGRAADAWLQTVVLWTWKIKLHMHFETELIGRIREMAENAAIHVFANNLRDLLMAAPAGAKVTMGLDPGLRTGVKVVVVDDTGKLLTHTTVFPHAPQNQWDQSLRKLATLCEMHKVDLVSIGNGTASRETDKLVSELQKKHPELTFDRIMVSEAGASVYSASELAALEFPDLDVSFRGAVSIARRLQDPLAELVKIEPKSIGVGQYQHDVSQSQLSKTLGAVVEDCVNAVGVDLNTASAPLLARVSGLNKTLAGNIVAFRESHGRFASRKQLLDVERLGPKAFEQAAGFLRIHAGENPLDASTVHPEAYTVVEQMLSQLGDKPVEAVMGKADVIRKLTPESFVSEQFGLPTINDILKELEKPGRDPRGDFKMAKFKDGVEHLEDLKPKMELEGTVTNVTDFGAFVDIGVHQDGLVHISMMSDKFISNPREVVKAGDIVRVHVIDVDLKRRRIGLSMIGPEPAGAVTPMAKERPARTPKKGRNQSKPSQGPQGALGMALADALKKGK</sequence>
<protein>
    <submittedName>
        <fullName evidence="3">Tex family protein</fullName>
    </submittedName>
</protein>
<dbReference type="SMART" id="SM00316">
    <property type="entry name" value="S1"/>
    <property type="match status" value="1"/>
</dbReference>
<dbReference type="GO" id="GO:0005829">
    <property type="term" value="C:cytosol"/>
    <property type="evidence" value="ECO:0007669"/>
    <property type="project" value="TreeGrafter"/>
</dbReference>
<dbReference type="InterPro" id="IPR041692">
    <property type="entry name" value="HHH_9"/>
</dbReference>
<dbReference type="CDD" id="cd05685">
    <property type="entry name" value="S1_Tex"/>
    <property type="match status" value="1"/>
</dbReference>
<evidence type="ECO:0000256" key="1">
    <source>
        <dbReference type="SAM" id="MobiDB-lite"/>
    </source>
</evidence>
<gene>
    <name evidence="3" type="ORF">Q9312_13445</name>
</gene>
<dbReference type="FunFam" id="2.40.50.140:FF:000051">
    <property type="entry name" value="RNA-binding transcriptional accessory protein"/>
    <property type="match status" value="1"/>
</dbReference>
<dbReference type="PROSITE" id="PS50126">
    <property type="entry name" value="S1"/>
    <property type="match status" value="1"/>
</dbReference>
<dbReference type="AlphaFoldDB" id="A0AA51RRN6"/>
<proteinExistence type="predicted"/>
<evidence type="ECO:0000313" key="4">
    <source>
        <dbReference type="Proteomes" id="UP001239782"/>
    </source>
</evidence>
<dbReference type="GO" id="GO:0006412">
    <property type="term" value="P:translation"/>
    <property type="evidence" value="ECO:0007669"/>
    <property type="project" value="TreeGrafter"/>
</dbReference>
<dbReference type="InterPro" id="IPR023319">
    <property type="entry name" value="Tex-like_HTH_dom_sf"/>
</dbReference>
<dbReference type="InterPro" id="IPR044146">
    <property type="entry name" value="S1_Tex"/>
</dbReference>
<dbReference type="FunFam" id="3.30.420.140:FF:000001">
    <property type="entry name" value="RNA-binding transcriptional accessory protein"/>
    <property type="match status" value="1"/>
</dbReference>
<dbReference type="EMBL" id="CP133548">
    <property type="protein sequence ID" value="WMS86224.1"/>
    <property type="molecule type" value="Genomic_DNA"/>
</dbReference>
<dbReference type="InterPro" id="IPR055179">
    <property type="entry name" value="Tex-like_central_region"/>
</dbReference>
<dbReference type="Gene3D" id="1.10.150.310">
    <property type="entry name" value="Tex RuvX-like domain-like"/>
    <property type="match status" value="1"/>
</dbReference>
<dbReference type="RefSeq" id="WP_309201376.1">
    <property type="nucleotide sequence ID" value="NZ_CP133548.1"/>
</dbReference>
<dbReference type="InterPro" id="IPR003029">
    <property type="entry name" value="S1_domain"/>
</dbReference>
<dbReference type="Gene3D" id="1.10.10.650">
    <property type="entry name" value="RuvA domain 2-like"/>
    <property type="match status" value="1"/>
</dbReference>
<evidence type="ECO:0000259" key="2">
    <source>
        <dbReference type="PROSITE" id="PS50126"/>
    </source>
</evidence>
<feature type="region of interest" description="Disordered" evidence="1">
    <location>
        <begin position="727"/>
        <end position="771"/>
    </location>
</feature>
<dbReference type="InterPro" id="IPR012340">
    <property type="entry name" value="NA-bd_OB-fold"/>
</dbReference>
<dbReference type="FunFam" id="1.10.10.650:FF:000001">
    <property type="entry name" value="S1 RNA-binding domain 1"/>
    <property type="match status" value="1"/>
</dbReference>
<accession>A0AA51RRN6</accession>
<name>A0AA51RRN6_9GAMM</name>
<dbReference type="Pfam" id="PF09371">
    <property type="entry name" value="Tex_N"/>
    <property type="match status" value="1"/>
</dbReference>
<dbReference type="Pfam" id="PF22706">
    <property type="entry name" value="Tex_central_region"/>
    <property type="match status" value="1"/>
</dbReference>